<dbReference type="AlphaFoldDB" id="K0JYA0"/>
<keyword evidence="1" id="KW-1133">Transmembrane helix</keyword>
<dbReference type="KEGG" id="sesp:BN6_30050"/>
<proteinExistence type="predicted"/>
<dbReference type="STRING" id="1179773.BN6_30050"/>
<feature type="transmembrane region" description="Helical" evidence="1">
    <location>
        <begin position="6"/>
        <end position="25"/>
    </location>
</feature>
<accession>K0JYA0</accession>
<gene>
    <name evidence="2" type="ordered locus">BN6_30050</name>
</gene>
<sequence>MAPWGNLALFAAAALAPSALYWAALRVPRVVGRLRREPAAPQGLPIERLAADLRRVRAALARVEPGTPQARRAGARQAYDALLAQACAALDVTHRLDVVPEGVDREIERLRVEESLRQAGVVVS</sequence>
<dbReference type="HOGENOM" id="CLU_127063_1_0_11"/>
<dbReference type="EMBL" id="HE804045">
    <property type="protein sequence ID" value="CCH30312.1"/>
    <property type="molecule type" value="Genomic_DNA"/>
</dbReference>
<name>K0JYA0_SACES</name>
<dbReference type="Proteomes" id="UP000006281">
    <property type="component" value="Chromosome"/>
</dbReference>
<organism evidence="2 3">
    <name type="scientific">Saccharothrix espanaensis (strain ATCC 51144 / DSM 44229 / JCM 9112 / NBRC 15066 / NRRL 15764)</name>
    <dbReference type="NCBI Taxonomy" id="1179773"/>
    <lineage>
        <taxon>Bacteria</taxon>
        <taxon>Bacillati</taxon>
        <taxon>Actinomycetota</taxon>
        <taxon>Actinomycetes</taxon>
        <taxon>Pseudonocardiales</taxon>
        <taxon>Pseudonocardiaceae</taxon>
        <taxon>Saccharothrix</taxon>
    </lineage>
</organism>
<dbReference type="PATRIC" id="fig|1179773.3.peg.2998"/>
<dbReference type="OrthoDB" id="5198389at2"/>
<evidence type="ECO:0000313" key="3">
    <source>
        <dbReference type="Proteomes" id="UP000006281"/>
    </source>
</evidence>
<dbReference type="BioCyc" id="SESP1179773:BN6_RS14600-MONOMER"/>
<keyword evidence="1" id="KW-0812">Transmembrane</keyword>
<dbReference type="eggNOG" id="ENOG5033HR0">
    <property type="taxonomic scope" value="Bacteria"/>
</dbReference>
<protein>
    <submittedName>
        <fullName evidence="2">Putative membrane protein</fullName>
    </submittedName>
</protein>
<reference evidence="2 3" key="1">
    <citation type="journal article" date="2012" name="BMC Genomics">
        <title>Complete genome sequence of Saccharothrix espanaensis DSM 44229T and comparison to the other completely sequenced Pseudonocardiaceae.</title>
        <authorList>
            <person name="Strobel T."/>
            <person name="Al-Dilaimi A."/>
            <person name="Blom J."/>
            <person name="Gessner A."/>
            <person name="Kalinowski J."/>
            <person name="Luzhetska M."/>
            <person name="Puhler A."/>
            <person name="Szczepanowski R."/>
            <person name="Bechthold A."/>
            <person name="Ruckert C."/>
        </authorList>
    </citation>
    <scope>NUCLEOTIDE SEQUENCE [LARGE SCALE GENOMIC DNA]</scope>
    <source>
        <strain evidence="3">ATCC 51144 / DSM 44229 / JCM 9112 / NBRC 15066 / NRRL 15764</strain>
    </source>
</reference>
<evidence type="ECO:0000313" key="2">
    <source>
        <dbReference type="EMBL" id="CCH30312.1"/>
    </source>
</evidence>
<keyword evidence="3" id="KW-1185">Reference proteome</keyword>
<dbReference type="RefSeq" id="WP_015100424.1">
    <property type="nucleotide sequence ID" value="NC_019673.1"/>
</dbReference>
<keyword evidence="1" id="KW-0472">Membrane</keyword>
<evidence type="ECO:0000256" key="1">
    <source>
        <dbReference type="SAM" id="Phobius"/>
    </source>
</evidence>